<protein>
    <recommendedName>
        <fullName evidence="1">Reverse transcriptase domain-containing protein</fullName>
    </recommendedName>
</protein>
<accession>A0ABQ8T522</accession>
<evidence type="ECO:0000259" key="1">
    <source>
        <dbReference type="PROSITE" id="PS50878"/>
    </source>
</evidence>
<evidence type="ECO:0000313" key="3">
    <source>
        <dbReference type="Proteomes" id="UP001148838"/>
    </source>
</evidence>
<dbReference type="Pfam" id="PF00078">
    <property type="entry name" value="RVT_1"/>
    <property type="match status" value="1"/>
</dbReference>
<comment type="caution">
    <text evidence="2">The sequence shown here is derived from an EMBL/GenBank/DDBJ whole genome shotgun (WGS) entry which is preliminary data.</text>
</comment>
<name>A0ABQ8T522_PERAM</name>
<feature type="domain" description="Reverse transcriptase" evidence="1">
    <location>
        <begin position="1"/>
        <end position="206"/>
    </location>
</feature>
<evidence type="ECO:0000313" key="2">
    <source>
        <dbReference type="EMBL" id="KAJ4441594.1"/>
    </source>
</evidence>
<gene>
    <name evidence="2" type="ORF">ANN_11450</name>
</gene>
<dbReference type="Proteomes" id="UP001148838">
    <property type="component" value="Unassembled WGS sequence"/>
</dbReference>
<proteinExistence type="predicted"/>
<sequence length="462" mass="52482">MSRAVTSWSKASCLGLALRNARWFESSWGKKFSHEISASVWDRCPLSTWGATIGSEIRLRMPAITAGGIIVLTTRYLHSGWMIVHLCFGMWALKQADALAPLLFNFALEYAIREVQDNREGLELNGLHQLLVFADDVTMLGENPQTIRENTGILLEASKEIDLEVNLEKTKRMEEVTNAELHAFYSSSGIIRKIKSRRLRWTGHVARMGESRNAYRVLIGRPERKRPLESPRRVWEDNIKMDLREVGYDGRDRINLAQDRDRWRAYVRAAMNPPGSLKAIMSSEILFRKPAIMTGEDHRANHTLPLYTLDTEACGREANTLLDLSDYVPLWERQLLWYMYVGAPAHFHLNVRESSRTSFHNRTAPKFTQFPIKFSTGCLPRVKDGWSVVPITPLHSSADVMKARSSTSTPVIAKLCFAKQRLKSDEVLCDNDNTPLRAEPLPLALFVPTNTEVIPLEGVKPL</sequence>
<dbReference type="EMBL" id="JAJSOF020000015">
    <property type="protein sequence ID" value="KAJ4441594.1"/>
    <property type="molecule type" value="Genomic_DNA"/>
</dbReference>
<keyword evidence="3" id="KW-1185">Reference proteome</keyword>
<dbReference type="PANTHER" id="PTHR47027">
    <property type="entry name" value="REVERSE TRANSCRIPTASE DOMAIN-CONTAINING PROTEIN"/>
    <property type="match status" value="1"/>
</dbReference>
<organism evidence="2 3">
    <name type="scientific">Periplaneta americana</name>
    <name type="common">American cockroach</name>
    <name type="synonym">Blatta americana</name>
    <dbReference type="NCBI Taxonomy" id="6978"/>
    <lineage>
        <taxon>Eukaryota</taxon>
        <taxon>Metazoa</taxon>
        <taxon>Ecdysozoa</taxon>
        <taxon>Arthropoda</taxon>
        <taxon>Hexapoda</taxon>
        <taxon>Insecta</taxon>
        <taxon>Pterygota</taxon>
        <taxon>Neoptera</taxon>
        <taxon>Polyneoptera</taxon>
        <taxon>Dictyoptera</taxon>
        <taxon>Blattodea</taxon>
        <taxon>Blattoidea</taxon>
        <taxon>Blattidae</taxon>
        <taxon>Blattinae</taxon>
        <taxon>Periplaneta</taxon>
    </lineage>
</organism>
<reference evidence="2 3" key="1">
    <citation type="journal article" date="2022" name="Allergy">
        <title>Genome assembly and annotation of Periplaneta americana reveal a comprehensive cockroach allergen profile.</title>
        <authorList>
            <person name="Wang L."/>
            <person name="Xiong Q."/>
            <person name="Saelim N."/>
            <person name="Wang L."/>
            <person name="Nong W."/>
            <person name="Wan A.T."/>
            <person name="Shi M."/>
            <person name="Liu X."/>
            <person name="Cao Q."/>
            <person name="Hui J.H.L."/>
            <person name="Sookrung N."/>
            <person name="Leung T.F."/>
            <person name="Tungtrongchitr A."/>
            <person name="Tsui S.K.W."/>
        </authorList>
    </citation>
    <scope>NUCLEOTIDE SEQUENCE [LARGE SCALE GENOMIC DNA]</scope>
    <source>
        <strain evidence="2">PWHHKU_190912</strain>
    </source>
</reference>
<dbReference type="PROSITE" id="PS50878">
    <property type="entry name" value="RT_POL"/>
    <property type="match status" value="1"/>
</dbReference>
<dbReference type="PANTHER" id="PTHR47027:SF20">
    <property type="entry name" value="REVERSE TRANSCRIPTASE-LIKE PROTEIN WITH RNA-DIRECTED DNA POLYMERASE DOMAIN"/>
    <property type="match status" value="1"/>
</dbReference>
<dbReference type="InterPro" id="IPR000477">
    <property type="entry name" value="RT_dom"/>
</dbReference>